<dbReference type="Proteomes" id="UP000024635">
    <property type="component" value="Unassembled WGS sequence"/>
</dbReference>
<accession>A0A016VL19</accession>
<name>A0A016VL19_9BILA</name>
<organism evidence="1 2">
    <name type="scientific">Ancylostoma ceylanicum</name>
    <dbReference type="NCBI Taxonomy" id="53326"/>
    <lineage>
        <taxon>Eukaryota</taxon>
        <taxon>Metazoa</taxon>
        <taxon>Ecdysozoa</taxon>
        <taxon>Nematoda</taxon>
        <taxon>Chromadorea</taxon>
        <taxon>Rhabditida</taxon>
        <taxon>Rhabditina</taxon>
        <taxon>Rhabditomorpha</taxon>
        <taxon>Strongyloidea</taxon>
        <taxon>Ancylostomatidae</taxon>
        <taxon>Ancylostomatinae</taxon>
        <taxon>Ancylostoma</taxon>
    </lineage>
</organism>
<gene>
    <name evidence="1" type="primary">Acey_s0008.g336</name>
    <name evidence="1" type="ORF">Y032_0008g336</name>
</gene>
<reference evidence="2" key="1">
    <citation type="journal article" date="2015" name="Nat. Genet.">
        <title>The genome and transcriptome of the zoonotic hookworm Ancylostoma ceylanicum identify infection-specific gene families.</title>
        <authorList>
            <person name="Schwarz E.M."/>
            <person name="Hu Y."/>
            <person name="Antoshechkin I."/>
            <person name="Miller M.M."/>
            <person name="Sternberg P.W."/>
            <person name="Aroian R.V."/>
        </authorList>
    </citation>
    <scope>NUCLEOTIDE SEQUENCE</scope>
    <source>
        <strain evidence="2">HY135</strain>
    </source>
</reference>
<evidence type="ECO:0000313" key="2">
    <source>
        <dbReference type="Proteomes" id="UP000024635"/>
    </source>
</evidence>
<sequence length="84" mass="9621">MYQRLVLVEKIDRLCSRFHSVAAAESRRAPLDPLRRSVLSPHPSYRFSGGPYSTQSRHPSFFRDATVTQFIYLFDKVCTKSPSG</sequence>
<comment type="caution">
    <text evidence="1">The sequence shown here is derived from an EMBL/GenBank/DDBJ whole genome shotgun (WGS) entry which is preliminary data.</text>
</comment>
<dbReference type="EMBL" id="JARK01001344">
    <property type="protein sequence ID" value="EYC28095.1"/>
    <property type="molecule type" value="Genomic_DNA"/>
</dbReference>
<evidence type="ECO:0000313" key="1">
    <source>
        <dbReference type="EMBL" id="EYC28095.1"/>
    </source>
</evidence>
<protein>
    <submittedName>
        <fullName evidence="1">Uncharacterized protein</fullName>
    </submittedName>
</protein>
<dbReference type="AlphaFoldDB" id="A0A016VL19"/>
<keyword evidence="2" id="KW-1185">Reference proteome</keyword>
<proteinExistence type="predicted"/>